<dbReference type="GO" id="GO:0009214">
    <property type="term" value="P:cyclic nucleotide catabolic process"/>
    <property type="evidence" value="ECO:0007669"/>
    <property type="project" value="UniProtKB-ARBA"/>
</dbReference>
<dbReference type="PANTHER" id="PTHR43155:SF2">
    <property type="entry name" value="CYCLIC DI-GMP PHOSPHODIESTERASE PA4108"/>
    <property type="match status" value="1"/>
</dbReference>
<dbReference type="InterPro" id="IPR003607">
    <property type="entry name" value="HD/PDEase_dom"/>
</dbReference>
<evidence type="ECO:0000256" key="1">
    <source>
        <dbReference type="ARBA" id="ARBA00022801"/>
    </source>
</evidence>
<sequence>MIQMLINLLKTIPSLGRHSFQVAFLSAQIAEKMNLDSNVSFLSGLIHDLGLILPYEGKTLLDEIDDTFVIVRDTPGKPLHLHSILGSFITDYVEKLKPISPIVLKHHFPASYLDKTEENLISNIVFISDQVSRYTMVNLDISPRDILIALEDMKSFFFPEVFEACREVLNMEFVQWQLENILAGYDVTDLLNDHVRNCPDCDKKDLIQIGKIVSFIVDTKSEFTTSHTWRVAVFSKKMAEKAGRNSEDLFIAGLYHDIGKISVSYKILEKPAKLSDEEYAIMKKHVYFSYLILLPYKDENWFLPAVRHHERLDGYGYPFRLKGEEMTLEDKIIQVADVFSALLEERPYRPANTVEKALSMVREEMKKKKLSQEAFELLESSLEDFDLSSIEVGREIRKEIRTFVDRVVEKFGDYVL</sequence>
<dbReference type="PROSITE" id="PS51832">
    <property type="entry name" value="HD_GYP"/>
    <property type="match status" value="1"/>
</dbReference>
<gene>
    <name evidence="2" type="ORF">XD57_0716</name>
</gene>
<dbReference type="Pfam" id="PF13487">
    <property type="entry name" value="HD_5"/>
    <property type="match status" value="1"/>
</dbReference>
<evidence type="ECO:0000313" key="2">
    <source>
        <dbReference type="EMBL" id="KUK23191.1"/>
    </source>
</evidence>
<dbReference type="Proteomes" id="UP000058636">
    <property type="component" value="Unassembled WGS sequence"/>
</dbReference>
<keyword evidence="1 2" id="KW-0378">Hydrolase</keyword>
<dbReference type="PATRIC" id="fig|93930.3.peg.1567"/>
<comment type="caution">
    <text evidence="2">The sequence shown here is derived from an EMBL/GenBank/DDBJ whole genome shotgun (WGS) entry which is preliminary data.</text>
</comment>
<dbReference type="SMART" id="SM00471">
    <property type="entry name" value="HDc"/>
    <property type="match status" value="2"/>
</dbReference>
<accession>A0A101EQS9</accession>
<dbReference type="Gene3D" id="1.10.3210.10">
    <property type="entry name" value="Hypothetical protein af1432"/>
    <property type="match status" value="2"/>
</dbReference>
<dbReference type="PANTHER" id="PTHR43155">
    <property type="entry name" value="CYCLIC DI-GMP PHOSPHODIESTERASE PA4108-RELATED"/>
    <property type="match status" value="1"/>
</dbReference>
<dbReference type="Pfam" id="PF01966">
    <property type="entry name" value="HD"/>
    <property type="match status" value="1"/>
</dbReference>
<dbReference type="CDD" id="cd00077">
    <property type="entry name" value="HDc"/>
    <property type="match status" value="1"/>
</dbReference>
<reference evidence="2 3" key="1">
    <citation type="journal article" date="2015" name="MBio">
        <title>Genome-Resolved Metagenomic Analysis Reveals Roles for Candidate Phyla and Other Microbial Community Members in Biogeochemical Transformations in Oil Reservoirs.</title>
        <authorList>
            <person name="Hu P."/>
            <person name="Tom L."/>
            <person name="Singh A."/>
            <person name="Thomas B.C."/>
            <person name="Baker B.J."/>
            <person name="Piceno Y.M."/>
            <person name="Andersen G.L."/>
            <person name="Banfield J.F."/>
        </authorList>
    </citation>
    <scope>NUCLEOTIDE SEQUENCE [LARGE SCALE GENOMIC DNA]</scope>
    <source>
        <strain evidence="2">46_26</strain>
    </source>
</reference>
<evidence type="ECO:0000313" key="3">
    <source>
        <dbReference type="Proteomes" id="UP000058636"/>
    </source>
</evidence>
<dbReference type="EMBL" id="LGFG01000043">
    <property type="protein sequence ID" value="KUK23191.1"/>
    <property type="molecule type" value="Genomic_DNA"/>
</dbReference>
<proteinExistence type="predicted"/>
<dbReference type="InterPro" id="IPR037522">
    <property type="entry name" value="HD_GYP_dom"/>
</dbReference>
<dbReference type="InterPro" id="IPR006674">
    <property type="entry name" value="HD_domain"/>
</dbReference>
<dbReference type="FunFam" id="1.10.3210.10:FF:000018">
    <property type="entry name" value="Two-component system response regulator"/>
    <property type="match status" value="1"/>
</dbReference>
<protein>
    <submittedName>
        <fullName evidence="2">Metal dependent phosphohydrolase</fullName>
    </submittedName>
</protein>
<name>A0A101EQS9_9THEM</name>
<dbReference type="GO" id="GO:0004112">
    <property type="term" value="F:cyclic-nucleotide phosphodiesterase activity"/>
    <property type="evidence" value="ECO:0007669"/>
    <property type="project" value="UniProtKB-ARBA"/>
</dbReference>
<organism evidence="2 3">
    <name type="scientific">Thermotoga petrophila</name>
    <dbReference type="NCBI Taxonomy" id="93929"/>
    <lineage>
        <taxon>Bacteria</taxon>
        <taxon>Thermotogati</taxon>
        <taxon>Thermotogota</taxon>
        <taxon>Thermotogae</taxon>
        <taxon>Thermotogales</taxon>
        <taxon>Thermotogaceae</taxon>
        <taxon>Thermotoga</taxon>
    </lineage>
</organism>
<dbReference type="AlphaFoldDB" id="A0A101EQS9"/>
<dbReference type="SUPFAM" id="SSF109604">
    <property type="entry name" value="HD-domain/PDEase-like"/>
    <property type="match status" value="2"/>
</dbReference>